<feature type="signal peptide" evidence="1">
    <location>
        <begin position="1"/>
        <end position="18"/>
    </location>
</feature>
<evidence type="ECO:0000256" key="1">
    <source>
        <dbReference type="SAM" id="SignalP"/>
    </source>
</evidence>
<comment type="caution">
    <text evidence="2">The sequence shown here is derived from an EMBL/GenBank/DDBJ whole genome shotgun (WGS) entry which is preliminary data.</text>
</comment>
<accession>A0ABT0E9R3</accession>
<feature type="chain" id="PRO_5047410476" evidence="1">
    <location>
        <begin position="19"/>
        <end position="339"/>
    </location>
</feature>
<dbReference type="Proteomes" id="UP001165524">
    <property type="component" value="Unassembled WGS sequence"/>
</dbReference>
<proteinExistence type="predicted"/>
<dbReference type="RefSeq" id="WP_246953255.1">
    <property type="nucleotide sequence ID" value="NZ_JALKII010000009.1"/>
</dbReference>
<dbReference type="InterPro" id="IPR011990">
    <property type="entry name" value="TPR-like_helical_dom_sf"/>
</dbReference>
<sequence length="339" mass="38208">MKASALITLALASSACLHRPVTPPSIADVEAAMTQGDYARAWQLAHDPATEPDPGLLRLQQQLREHQASTEQAALRLARQQAGQGQWRAALESIDSALALWPHSETLYQARQDLDHQQLAALVALRTELFASEAGWLQSLQTLPTRLAQFSDPSAQAMAADLVQRRDTALEELITLGEWHASHKQWHAARTALRAASSLDASHRHHPALVQAERHLATASQRARDNRAETLREQARERLARYRRSEALDDLIAARRFIQSHRRDANLDAEHETIERLCRERVRREVTTGDALYARGEYQRAYEVWRRVTPLASDDAELEKKIARTQRVLESLQELKAGP</sequence>
<dbReference type="SUPFAM" id="SSF48452">
    <property type="entry name" value="TPR-like"/>
    <property type="match status" value="1"/>
</dbReference>
<reference evidence="2" key="1">
    <citation type="submission" date="2022-04" db="EMBL/GenBank/DDBJ databases">
        <title>Alcanivorax sp. CY1518 draft genome sequence.</title>
        <authorList>
            <person name="Zhao G."/>
            <person name="An M."/>
        </authorList>
    </citation>
    <scope>NUCLEOTIDE SEQUENCE</scope>
    <source>
        <strain evidence="2">CY1518</strain>
    </source>
</reference>
<keyword evidence="1" id="KW-0732">Signal</keyword>
<dbReference type="PROSITE" id="PS51257">
    <property type="entry name" value="PROKAR_LIPOPROTEIN"/>
    <property type="match status" value="1"/>
</dbReference>
<name>A0ABT0E9R3_9GAMM</name>
<gene>
    <name evidence="2" type="ORF">MU846_12525</name>
</gene>
<evidence type="ECO:0000313" key="2">
    <source>
        <dbReference type="EMBL" id="MCK0538534.1"/>
    </source>
</evidence>
<keyword evidence="3" id="KW-1185">Reference proteome</keyword>
<dbReference type="EMBL" id="JALKII010000009">
    <property type="protein sequence ID" value="MCK0538534.1"/>
    <property type="molecule type" value="Genomic_DNA"/>
</dbReference>
<evidence type="ECO:0000313" key="3">
    <source>
        <dbReference type="Proteomes" id="UP001165524"/>
    </source>
</evidence>
<organism evidence="2 3">
    <name type="scientific">Alcanivorax quisquiliarum</name>
    <dbReference type="NCBI Taxonomy" id="2933565"/>
    <lineage>
        <taxon>Bacteria</taxon>
        <taxon>Pseudomonadati</taxon>
        <taxon>Pseudomonadota</taxon>
        <taxon>Gammaproteobacteria</taxon>
        <taxon>Oceanospirillales</taxon>
        <taxon>Alcanivoracaceae</taxon>
        <taxon>Alcanivorax</taxon>
    </lineage>
</organism>
<protein>
    <submittedName>
        <fullName evidence="2">Uncharacterized protein</fullName>
    </submittedName>
</protein>